<feature type="transmembrane region" description="Helical" evidence="1">
    <location>
        <begin position="36"/>
        <end position="55"/>
    </location>
</feature>
<protein>
    <submittedName>
        <fullName evidence="2">Uncharacterized protein</fullName>
    </submittedName>
</protein>
<organism evidence="2 3">
    <name type="scientific">Thalictrum thalictroides</name>
    <name type="common">Rue-anemone</name>
    <name type="synonym">Anemone thalictroides</name>
    <dbReference type="NCBI Taxonomy" id="46969"/>
    <lineage>
        <taxon>Eukaryota</taxon>
        <taxon>Viridiplantae</taxon>
        <taxon>Streptophyta</taxon>
        <taxon>Embryophyta</taxon>
        <taxon>Tracheophyta</taxon>
        <taxon>Spermatophyta</taxon>
        <taxon>Magnoliopsida</taxon>
        <taxon>Ranunculales</taxon>
        <taxon>Ranunculaceae</taxon>
        <taxon>Thalictroideae</taxon>
        <taxon>Thalictrum</taxon>
    </lineage>
</organism>
<keyword evidence="1" id="KW-0812">Transmembrane</keyword>
<evidence type="ECO:0000256" key="1">
    <source>
        <dbReference type="SAM" id="Phobius"/>
    </source>
</evidence>
<sequence>MIFILKVDLWFITMLWLLYCRFLFGSPRLSFNLGLFITYTIWFGVSSCMLCIYWGDHYLHHGPPDYVKNLDRAPSGIMTEDEGNLKRSCVQICNNICHVTENEISVKDGDKIVPETSETLGIHIEVIMSMDRVPYSFT</sequence>
<dbReference type="Proteomes" id="UP000554482">
    <property type="component" value="Unassembled WGS sequence"/>
</dbReference>
<accession>A0A7J6WRR6</accession>
<reference evidence="2 3" key="1">
    <citation type="submission" date="2020-06" db="EMBL/GenBank/DDBJ databases">
        <title>Transcriptomic and genomic resources for Thalictrum thalictroides and T. hernandezii: Facilitating candidate gene discovery in an emerging model plant lineage.</title>
        <authorList>
            <person name="Arias T."/>
            <person name="Riano-Pachon D.M."/>
            <person name="Di Stilio V.S."/>
        </authorList>
    </citation>
    <scope>NUCLEOTIDE SEQUENCE [LARGE SCALE GENOMIC DNA]</scope>
    <source>
        <strain evidence="3">cv. WT478/WT964</strain>
        <tissue evidence="2">Leaves</tissue>
    </source>
</reference>
<evidence type="ECO:0000313" key="2">
    <source>
        <dbReference type="EMBL" id="KAF5200079.1"/>
    </source>
</evidence>
<keyword evidence="1" id="KW-1133">Transmembrane helix</keyword>
<dbReference type="AlphaFoldDB" id="A0A7J6WRR6"/>
<name>A0A7J6WRR6_THATH</name>
<dbReference type="EMBL" id="JABWDY010011159">
    <property type="protein sequence ID" value="KAF5200079.1"/>
    <property type="molecule type" value="Genomic_DNA"/>
</dbReference>
<keyword evidence="3" id="KW-1185">Reference proteome</keyword>
<gene>
    <name evidence="2" type="ORF">FRX31_010335</name>
</gene>
<feature type="transmembrane region" description="Helical" evidence="1">
    <location>
        <begin position="7"/>
        <end position="24"/>
    </location>
</feature>
<proteinExistence type="predicted"/>
<keyword evidence="1" id="KW-0472">Membrane</keyword>
<evidence type="ECO:0000313" key="3">
    <source>
        <dbReference type="Proteomes" id="UP000554482"/>
    </source>
</evidence>
<comment type="caution">
    <text evidence="2">The sequence shown here is derived from an EMBL/GenBank/DDBJ whole genome shotgun (WGS) entry which is preliminary data.</text>
</comment>